<evidence type="ECO:0000313" key="2">
    <source>
        <dbReference type="Proteomes" id="UP000279909"/>
    </source>
</evidence>
<dbReference type="Proteomes" id="UP000279909">
    <property type="component" value="Unassembled WGS sequence"/>
</dbReference>
<dbReference type="OrthoDB" id="2734988at2"/>
<comment type="caution">
    <text evidence="1">The sequence shown here is derived from an EMBL/GenBank/DDBJ whole genome shotgun (WGS) entry which is preliminary data.</text>
</comment>
<dbReference type="AlphaFoldDB" id="A0A3M8HG35"/>
<gene>
    <name evidence="1" type="ORF">EC501_01750</name>
</gene>
<accession>A0A3M8HG35</accession>
<protein>
    <submittedName>
        <fullName evidence="1">Uncharacterized protein</fullName>
    </submittedName>
</protein>
<proteinExistence type="predicted"/>
<sequence>MGPERKANYEGNEEELSNRIESEVILDRNSLIISQNFCVDATVGAEEKLIIEKVVITEEDGEPIELNESSYFEEEVKEEIKIRQDYTLIYAAPATPMRSPLLMTVIAKNLSDNDVLVCMEDDADILVEEIVPAKSELALTAQSALFLRALALSPSRVQFFISVFHPTTLF</sequence>
<evidence type="ECO:0000313" key="1">
    <source>
        <dbReference type="EMBL" id="RND01357.1"/>
    </source>
</evidence>
<keyword evidence="2" id="KW-1185">Reference proteome</keyword>
<dbReference type="EMBL" id="RHLQ01000002">
    <property type="protein sequence ID" value="RND01357.1"/>
    <property type="molecule type" value="Genomic_DNA"/>
</dbReference>
<dbReference type="RefSeq" id="WP_122970571.1">
    <property type="nucleotide sequence ID" value="NZ_RHLQ01000002.1"/>
</dbReference>
<organism evidence="1 2">
    <name type="scientific">Lysinibacillus halotolerans</name>
    <dbReference type="NCBI Taxonomy" id="1368476"/>
    <lineage>
        <taxon>Bacteria</taxon>
        <taxon>Bacillati</taxon>
        <taxon>Bacillota</taxon>
        <taxon>Bacilli</taxon>
        <taxon>Bacillales</taxon>
        <taxon>Bacillaceae</taxon>
        <taxon>Lysinibacillus</taxon>
    </lineage>
</organism>
<reference evidence="1 2" key="1">
    <citation type="journal article" date="2014" name="Int. J. Syst. Evol. Microbiol.">
        <title>Lysinibacillus halotolerans sp. nov., isolated from saline-alkaline soil.</title>
        <authorList>
            <person name="Kong D."/>
            <person name="Wang Y."/>
            <person name="Zhao B."/>
            <person name="Li Y."/>
            <person name="Song J."/>
            <person name="Zhai Y."/>
            <person name="Zhang C."/>
            <person name="Wang H."/>
            <person name="Chen X."/>
            <person name="Zhao B."/>
            <person name="Ruan Z."/>
        </authorList>
    </citation>
    <scope>NUCLEOTIDE SEQUENCE [LARGE SCALE GENOMIC DNA]</scope>
    <source>
        <strain evidence="1 2">MCCC 1A12703</strain>
    </source>
</reference>
<name>A0A3M8HG35_9BACI</name>